<organism evidence="1 2">
    <name type="scientific">Crocosphaera chwakensis CCY0110</name>
    <dbReference type="NCBI Taxonomy" id="391612"/>
    <lineage>
        <taxon>Bacteria</taxon>
        <taxon>Bacillati</taxon>
        <taxon>Cyanobacteriota</taxon>
        <taxon>Cyanophyceae</taxon>
        <taxon>Oscillatoriophycideae</taxon>
        <taxon>Chroococcales</taxon>
        <taxon>Aphanothecaceae</taxon>
        <taxon>Crocosphaera</taxon>
        <taxon>Crocosphaera chwakensis</taxon>
    </lineage>
</organism>
<accession>A3IJJ1</accession>
<keyword evidence="2" id="KW-1185">Reference proteome</keyword>
<dbReference type="Proteomes" id="UP000003781">
    <property type="component" value="Unassembled WGS sequence"/>
</dbReference>
<dbReference type="AlphaFoldDB" id="A3IJJ1"/>
<sequence>MIHHCFVFWCRRRSIFFYCLEIFFHEGSYSRLIAFISESVAFRCSNAFQCRL</sequence>
<protein>
    <submittedName>
        <fullName evidence="1">Uncharacterized protein</fullName>
    </submittedName>
</protein>
<comment type="caution">
    <text evidence="1">The sequence shown here is derived from an EMBL/GenBank/DDBJ whole genome shotgun (WGS) entry which is preliminary data.</text>
</comment>
<proteinExistence type="predicted"/>
<evidence type="ECO:0000313" key="2">
    <source>
        <dbReference type="Proteomes" id="UP000003781"/>
    </source>
</evidence>
<name>A3IJJ1_9CHRO</name>
<evidence type="ECO:0000313" key="1">
    <source>
        <dbReference type="EMBL" id="EAZ93973.1"/>
    </source>
</evidence>
<gene>
    <name evidence="1" type="ORF">CY0110_19297</name>
</gene>
<reference evidence="1 2" key="1">
    <citation type="submission" date="2007-03" db="EMBL/GenBank/DDBJ databases">
        <authorList>
            <person name="Stal L."/>
            <person name="Ferriera S."/>
            <person name="Johnson J."/>
            <person name="Kravitz S."/>
            <person name="Beeson K."/>
            <person name="Sutton G."/>
            <person name="Rogers Y.-H."/>
            <person name="Friedman R."/>
            <person name="Frazier M."/>
            <person name="Venter J.C."/>
        </authorList>
    </citation>
    <scope>NUCLEOTIDE SEQUENCE [LARGE SCALE GENOMIC DNA]</scope>
    <source>
        <strain evidence="1 2">CCY0110</strain>
    </source>
</reference>
<dbReference type="EMBL" id="AAXW01000002">
    <property type="protein sequence ID" value="EAZ93973.1"/>
    <property type="molecule type" value="Genomic_DNA"/>
</dbReference>